<sequence>AIVTNFTVKVDFVAYGSDISCRFHIFEDIDFACPVSSLVRE</sequence>
<accession>A0ABN7WTZ1</accession>
<protein>
    <submittedName>
        <fullName evidence="1">28241_t:CDS:1</fullName>
    </submittedName>
</protein>
<organism evidence="1 2">
    <name type="scientific">Gigaspora margarita</name>
    <dbReference type="NCBI Taxonomy" id="4874"/>
    <lineage>
        <taxon>Eukaryota</taxon>
        <taxon>Fungi</taxon>
        <taxon>Fungi incertae sedis</taxon>
        <taxon>Mucoromycota</taxon>
        <taxon>Glomeromycotina</taxon>
        <taxon>Glomeromycetes</taxon>
        <taxon>Diversisporales</taxon>
        <taxon>Gigasporaceae</taxon>
        <taxon>Gigaspora</taxon>
    </lineage>
</organism>
<dbReference type="Proteomes" id="UP000789901">
    <property type="component" value="Unassembled WGS sequence"/>
</dbReference>
<gene>
    <name evidence="1" type="ORF">GMARGA_LOCUS35109</name>
</gene>
<feature type="non-terminal residue" evidence="1">
    <location>
        <position position="1"/>
    </location>
</feature>
<feature type="non-terminal residue" evidence="1">
    <location>
        <position position="41"/>
    </location>
</feature>
<evidence type="ECO:0000313" key="2">
    <source>
        <dbReference type="Proteomes" id="UP000789901"/>
    </source>
</evidence>
<reference evidence="1 2" key="1">
    <citation type="submission" date="2021-06" db="EMBL/GenBank/DDBJ databases">
        <authorList>
            <person name="Kallberg Y."/>
            <person name="Tangrot J."/>
            <person name="Rosling A."/>
        </authorList>
    </citation>
    <scope>NUCLEOTIDE SEQUENCE [LARGE SCALE GENOMIC DNA]</scope>
    <source>
        <strain evidence="1 2">120-4 pot B 10/14</strain>
    </source>
</reference>
<comment type="caution">
    <text evidence="1">The sequence shown here is derived from an EMBL/GenBank/DDBJ whole genome shotgun (WGS) entry which is preliminary data.</text>
</comment>
<proteinExistence type="predicted"/>
<name>A0ABN7WTZ1_GIGMA</name>
<dbReference type="EMBL" id="CAJVQB010063912">
    <property type="protein sequence ID" value="CAG8840847.1"/>
    <property type="molecule type" value="Genomic_DNA"/>
</dbReference>
<keyword evidence="2" id="KW-1185">Reference proteome</keyword>
<evidence type="ECO:0000313" key="1">
    <source>
        <dbReference type="EMBL" id="CAG8840847.1"/>
    </source>
</evidence>